<comment type="caution">
    <text evidence="1">The sequence shown here is derived from an EMBL/GenBank/DDBJ whole genome shotgun (WGS) entry which is preliminary data.</text>
</comment>
<evidence type="ECO:0000313" key="1">
    <source>
        <dbReference type="EMBL" id="KLJ12477.1"/>
    </source>
</evidence>
<accession>A0A0H1BN86</accession>
<reference evidence="2" key="1">
    <citation type="journal article" date="2015" name="PLoS Genet.">
        <title>The dynamic genome and transcriptome of the human fungal pathogen Blastomyces and close relative Emmonsia.</title>
        <authorList>
            <person name="Munoz J.F."/>
            <person name="Gauthier G.M."/>
            <person name="Desjardins C.A."/>
            <person name="Gallo J.E."/>
            <person name="Holder J."/>
            <person name="Sullivan T.D."/>
            <person name="Marty A.J."/>
            <person name="Carmen J.C."/>
            <person name="Chen Z."/>
            <person name="Ding L."/>
            <person name="Gujja S."/>
            <person name="Magrini V."/>
            <person name="Misas E."/>
            <person name="Mitreva M."/>
            <person name="Priest M."/>
            <person name="Saif S."/>
            <person name="Whiston E.A."/>
            <person name="Young S."/>
            <person name="Zeng Q."/>
            <person name="Goldman W.E."/>
            <person name="Mardis E.R."/>
            <person name="Taylor J.W."/>
            <person name="McEwen J.G."/>
            <person name="Clay O.K."/>
            <person name="Klein B.S."/>
            <person name="Cuomo C.A."/>
        </authorList>
    </citation>
    <scope>NUCLEOTIDE SEQUENCE [LARGE SCALE GENOMIC DNA]</scope>
    <source>
        <strain evidence="2">UAMH 139</strain>
    </source>
</reference>
<protein>
    <submittedName>
        <fullName evidence="1">Uncharacterized protein</fullName>
    </submittedName>
</protein>
<evidence type="ECO:0000313" key="2">
    <source>
        <dbReference type="Proteomes" id="UP000053573"/>
    </source>
</evidence>
<keyword evidence="2" id="KW-1185">Reference proteome</keyword>
<proteinExistence type="predicted"/>
<gene>
    <name evidence="1" type="ORF">EMPG_12492</name>
</gene>
<dbReference type="EMBL" id="LDEV01000885">
    <property type="protein sequence ID" value="KLJ12477.1"/>
    <property type="molecule type" value="Genomic_DNA"/>
</dbReference>
<organism evidence="1 2">
    <name type="scientific">Blastomyces silverae</name>
    <dbReference type="NCBI Taxonomy" id="2060906"/>
    <lineage>
        <taxon>Eukaryota</taxon>
        <taxon>Fungi</taxon>
        <taxon>Dikarya</taxon>
        <taxon>Ascomycota</taxon>
        <taxon>Pezizomycotina</taxon>
        <taxon>Eurotiomycetes</taxon>
        <taxon>Eurotiomycetidae</taxon>
        <taxon>Onygenales</taxon>
        <taxon>Ajellomycetaceae</taxon>
        <taxon>Blastomyces</taxon>
    </lineage>
</organism>
<dbReference type="Proteomes" id="UP000053573">
    <property type="component" value="Unassembled WGS sequence"/>
</dbReference>
<name>A0A0H1BN86_9EURO</name>
<sequence length="96" mass="10709">MFKNCNDCQTLNYKYICDAKHCYLTAMTAAAVTASAADDLIITESDVDISELIINLSESAINLSQSTVNSSTTYSYQFIHCDFCFYICHCQSVDFS</sequence>
<dbReference type="AlphaFoldDB" id="A0A0H1BN86"/>